<evidence type="ECO:0000313" key="4">
    <source>
        <dbReference type="EMBL" id="KIW42811.1"/>
    </source>
</evidence>
<dbReference type="InterPro" id="IPR036291">
    <property type="entry name" value="NAD(P)-bd_dom_sf"/>
</dbReference>
<dbReference type="CDD" id="cd05374">
    <property type="entry name" value="17beta-HSD-like_SDR_c"/>
    <property type="match status" value="1"/>
</dbReference>
<dbReference type="PRINTS" id="PR00080">
    <property type="entry name" value="SDRFAMILY"/>
</dbReference>
<keyword evidence="2" id="KW-0560">Oxidoreductase</keyword>
<dbReference type="GO" id="GO:0016491">
    <property type="term" value="F:oxidoreductase activity"/>
    <property type="evidence" value="ECO:0007669"/>
    <property type="project" value="UniProtKB-KW"/>
</dbReference>
<evidence type="ECO:0000313" key="5">
    <source>
        <dbReference type="Proteomes" id="UP000053342"/>
    </source>
</evidence>
<accession>A0A0D2ASC8</accession>
<dbReference type="SUPFAM" id="SSF51735">
    <property type="entry name" value="NAD(P)-binding Rossmann-fold domains"/>
    <property type="match status" value="1"/>
</dbReference>
<dbReference type="Proteomes" id="UP000053342">
    <property type="component" value="Unassembled WGS sequence"/>
</dbReference>
<proteinExistence type="inferred from homology"/>
<dbReference type="PANTHER" id="PTHR43976:SF16">
    <property type="entry name" value="SHORT-CHAIN DEHYDROGENASE_REDUCTASE FAMILY PROTEIN"/>
    <property type="match status" value="1"/>
</dbReference>
<evidence type="ECO:0000256" key="3">
    <source>
        <dbReference type="RuleBase" id="RU000363"/>
    </source>
</evidence>
<dbReference type="AlphaFoldDB" id="A0A0D2ASC8"/>
<dbReference type="Gene3D" id="3.40.50.720">
    <property type="entry name" value="NAD(P)-binding Rossmann-like Domain"/>
    <property type="match status" value="1"/>
</dbReference>
<dbReference type="OrthoDB" id="1274115at2759"/>
<dbReference type="STRING" id="215243.A0A0D2ASC8"/>
<name>A0A0D2ASC8_9EURO</name>
<dbReference type="EMBL" id="KN847336">
    <property type="protein sequence ID" value="KIW42811.1"/>
    <property type="molecule type" value="Genomic_DNA"/>
</dbReference>
<keyword evidence="5" id="KW-1185">Reference proteome</keyword>
<evidence type="ECO:0000256" key="1">
    <source>
        <dbReference type="ARBA" id="ARBA00006484"/>
    </source>
</evidence>
<evidence type="ECO:0000256" key="2">
    <source>
        <dbReference type="ARBA" id="ARBA00023002"/>
    </source>
</evidence>
<organism evidence="4 5">
    <name type="scientific">Exophiala oligosperma</name>
    <dbReference type="NCBI Taxonomy" id="215243"/>
    <lineage>
        <taxon>Eukaryota</taxon>
        <taxon>Fungi</taxon>
        <taxon>Dikarya</taxon>
        <taxon>Ascomycota</taxon>
        <taxon>Pezizomycotina</taxon>
        <taxon>Eurotiomycetes</taxon>
        <taxon>Chaetothyriomycetidae</taxon>
        <taxon>Chaetothyriales</taxon>
        <taxon>Herpotrichiellaceae</taxon>
        <taxon>Exophiala</taxon>
    </lineage>
</organism>
<dbReference type="InterPro" id="IPR002347">
    <property type="entry name" value="SDR_fam"/>
</dbReference>
<dbReference type="RefSeq" id="XP_016263027.1">
    <property type="nucleotide sequence ID" value="XM_016407423.1"/>
</dbReference>
<dbReference type="VEuPathDB" id="FungiDB:PV06_06322"/>
<reference evidence="4 5" key="1">
    <citation type="submission" date="2015-01" db="EMBL/GenBank/DDBJ databases">
        <title>The Genome Sequence of Exophiala oligosperma CBS72588.</title>
        <authorList>
            <consortium name="The Broad Institute Genomics Platform"/>
            <person name="Cuomo C."/>
            <person name="de Hoog S."/>
            <person name="Gorbushina A."/>
            <person name="Stielow B."/>
            <person name="Teixiera M."/>
            <person name="Abouelleil A."/>
            <person name="Chapman S.B."/>
            <person name="Priest M."/>
            <person name="Young S.K."/>
            <person name="Wortman J."/>
            <person name="Nusbaum C."/>
            <person name="Birren B."/>
        </authorList>
    </citation>
    <scope>NUCLEOTIDE SEQUENCE [LARGE SCALE GENOMIC DNA]</scope>
    <source>
        <strain evidence="4 5">CBS 72588</strain>
    </source>
</reference>
<dbReference type="InterPro" id="IPR051911">
    <property type="entry name" value="SDR_oxidoreductase"/>
</dbReference>
<dbReference type="PRINTS" id="PR00081">
    <property type="entry name" value="GDHRDH"/>
</dbReference>
<evidence type="ECO:0008006" key="6">
    <source>
        <dbReference type="Google" id="ProtNLM"/>
    </source>
</evidence>
<protein>
    <recommendedName>
        <fullName evidence="6">3-oxoacyl-[acyl-carrier-protein] reductase</fullName>
    </recommendedName>
</protein>
<dbReference type="HOGENOM" id="CLU_010194_2_9_1"/>
<gene>
    <name evidence="4" type="ORF">PV06_06322</name>
</gene>
<comment type="similarity">
    <text evidence="1 3">Belongs to the short-chain dehydrogenases/reductases (SDR) family.</text>
</comment>
<dbReference type="PANTHER" id="PTHR43976">
    <property type="entry name" value="SHORT CHAIN DEHYDROGENASE"/>
    <property type="match status" value="1"/>
</dbReference>
<dbReference type="Pfam" id="PF00106">
    <property type="entry name" value="adh_short"/>
    <property type="match status" value="1"/>
</dbReference>
<sequence length="288" mass="30991">MSSSAPTWLVTAASSGFGKFIALEALSRGHTVLATARNPTKIDDLKSKGAKTYALDVTWEMPRIQSTVDQMVKDAGGRVDILINAAGYVLEGALEETSPEETLAEFSTNVFGMINVTRAILPSMRTRRSGIIANFGSLGSWRGGAAFSNYAATKWACTAISESLYQELRPLGITCTVIEPGYFRTGFLNPGARIKSAKVIDDYTDTTVGDVRRALDTVDNKQPGDVVKGSKVVVDVLTRTGAAAGRDIPLRIVLGKDCVQGIRQKCADTLKLLEDWEPIITSTDHDDA</sequence>
<dbReference type="GeneID" id="27358396"/>